<name>A0AAP2DJ48_9BACT</name>
<dbReference type="RefSeq" id="WP_254163178.1">
    <property type="nucleotide sequence ID" value="NZ_JAHESF010000008.1"/>
</dbReference>
<dbReference type="Pfam" id="PF13174">
    <property type="entry name" value="TPR_6"/>
    <property type="match status" value="1"/>
</dbReference>
<dbReference type="Gene3D" id="1.25.40.10">
    <property type="entry name" value="Tetratricopeptide repeat domain"/>
    <property type="match status" value="1"/>
</dbReference>
<gene>
    <name evidence="3" type="ORF">KK083_10500</name>
</gene>
<dbReference type="EMBL" id="JAHESF010000008">
    <property type="protein sequence ID" value="MBT1697308.1"/>
    <property type="molecule type" value="Genomic_DNA"/>
</dbReference>
<keyword evidence="2" id="KW-0812">Transmembrane</keyword>
<dbReference type="Pfam" id="PF14559">
    <property type="entry name" value="TPR_19"/>
    <property type="match status" value="1"/>
</dbReference>
<evidence type="ECO:0000313" key="3">
    <source>
        <dbReference type="EMBL" id="MBT1697308.1"/>
    </source>
</evidence>
<dbReference type="AlphaFoldDB" id="A0AAP2DJ48"/>
<keyword evidence="2" id="KW-1133">Transmembrane helix</keyword>
<organism evidence="3 4">
    <name type="scientific">Chryseosolibacter histidini</name>
    <dbReference type="NCBI Taxonomy" id="2782349"/>
    <lineage>
        <taxon>Bacteria</taxon>
        <taxon>Pseudomonadati</taxon>
        <taxon>Bacteroidota</taxon>
        <taxon>Cytophagia</taxon>
        <taxon>Cytophagales</taxon>
        <taxon>Chryseotaleaceae</taxon>
        <taxon>Chryseosolibacter</taxon>
    </lineage>
</organism>
<feature type="repeat" description="TPR" evidence="1">
    <location>
        <begin position="130"/>
        <end position="163"/>
    </location>
</feature>
<dbReference type="InterPro" id="IPR011990">
    <property type="entry name" value="TPR-like_helical_dom_sf"/>
</dbReference>
<comment type="caution">
    <text evidence="3">The sequence shown here is derived from an EMBL/GenBank/DDBJ whole genome shotgun (WGS) entry which is preliminary data.</text>
</comment>
<dbReference type="InterPro" id="IPR019734">
    <property type="entry name" value="TPR_rpt"/>
</dbReference>
<keyword evidence="2" id="KW-0472">Membrane</keyword>
<evidence type="ECO:0000256" key="2">
    <source>
        <dbReference type="SAM" id="Phobius"/>
    </source>
</evidence>
<reference evidence="3 4" key="1">
    <citation type="submission" date="2021-05" db="EMBL/GenBank/DDBJ databases">
        <title>A Polyphasic approach of four new species of the genus Ohtaekwangia: Ohtaekwangia histidinii sp. nov., Ohtaekwangia cretensis sp. nov., Ohtaekwangia indiensis sp. nov., Ohtaekwangia reichenbachii sp. nov. from diverse environment.</title>
        <authorList>
            <person name="Octaviana S."/>
        </authorList>
    </citation>
    <scope>NUCLEOTIDE SEQUENCE [LARGE SCALE GENOMIC DNA]</scope>
    <source>
        <strain evidence="3 4">PWU4</strain>
    </source>
</reference>
<dbReference type="PROSITE" id="PS50005">
    <property type="entry name" value="TPR"/>
    <property type="match status" value="1"/>
</dbReference>
<evidence type="ECO:0000256" key="1">
    <source>
        <dbReference type="PROSITE-ProRule" id="PRU00339"/>
    </source>
</evidence>
<accession>A0AAP2DJ48</accession>
<keyword evidence="4" id="KW-1185">Reference proteome</keyword>
<dbReference type="SUPFAM" id="SSF48452">
    <property type="entry name" value="TPR-like"/>
    <property type="match status" value="1"/>
</dbReference>
<feature type="transmembrane region" description="Helical" evidence="2">
    <location>
        <begin position="87"/>
        <end position="105"/>
    </location>
</feature>
<protein>
    <submittedName>
        <fullName evidence="3">Tetratricopeptide repeat protein</fullName>
    </submittedName>
</protein>
<proteinExistence type="predicted"/>
<sequence length="242" mass="27771">MDEDIYILIDRYLAGELSAEETQDFEGRISTDTAFAEKVLLYRSVTENLRSKFSGEEEEARLRARLAAIAQAELREEKQAKVVSLRWYHWAAAASILLIAVVWFYTGKSALPEYTEYASHGPLALAERGTDSLLQQAEEAFNTKQYTQAIRYLNQLLETDPDNRELQLYKGVALLETDRISEAEAIFSAIRNSDTAYKHKATWYLALSALKQKDYDKCRALLEQIPKESEDYAKAREILRRL</sequence>
<evidence type="ECO:0000313" key="4">
    <source>
        <dbReference type="Proteomes" id="UP001319200"/>
    </source>
</evidence>
<dbReference type="Proteomes" id="UP001319200">
    <property type="component" value="Unassembled WGS sequence"/>
</dbReference>
<keyword evidence="1" id="KW-0802">TPR repeat</keyword>